<evidence type="ECO:0000256" key="3">
    <source>
        <dbReference type="ARBA" id="ARBA00009528"/>
    </source>
</evidence>
<dbReference type="EMBL" id="CTRP01000014">
    <property type="protein sequence ID" value="CQR74663.1"/>
    <property type="molecule type" value="Genomic_DNA"/>
</dbReference>
<sequence length="499" mass="52927">MNIEVVSGPITEILCDTVIVSLFEGVLTPGGATGAVDKALNSHISEIIRDMPDCGKYGETMVIHTFGAIGAKRILLLGMGKENEITVDKVRALMAAAMRTAKKMHSQTVATIIHSASDKLEACQTAQAVVEGAVMGLYQFTYYKTDKNDNPGTKRLLLIENDPAKADAITTGIKAGQIISESVNYARDLINYPAQYMTPAKMAWYAGEIAERYGFELTVLEKEDMRQKGMGALLAVAQGSIEPPKLIVLKYQGDPASQEIVAFVGKGITFDSGGISIKPGQKMDEMKGDMAGGAAVLGAMMALGQLKPKVNILAVVPCAENMPSGTAFRPGDILTSMSGKTIEVLNTDAEGRLILADAVTYAKKLGATKIIDIATLTGACVVGLGTVYSGVISNNRQWCQTIIDAGQQSGEKLWELPNDAEYLEQIKSSIADLKNTGGRPGGVITAGLFIGQFADKTPWVHVDIAGTADTDKDKGYNRKGGTGVGVRTLIQLAITLSKS</sequence>
<dbReference type="NCBIfam" id="NF002073">
    <property type="entry name" value="PRK00913.1-2"/>
    <property type="match status" value="1"/>
</dbReference>
<dbReference type="InterPro" id="IPR000819">
    <property type="entry name" value="Peptidase_M17_C"/>
</dbReference>
<feature type="active site" evidence="8">
    <location>
        <position position="278"/>
    </location>
</feature>
<dbReference type="CDD" id="cd00433">
    <property type="entry name" value="Peptidase_M17"/>
    <property type="match status" value="1"/>
</dbReference>
<comment type="function">
    <text evidence="7 8">Presumably involved in the processing and regular turnover of intracellular proteins. Catalyzes the removal of unsubstituted N-terminal amino acids from various peptides.</text>
</comment>
<dbReference type="PANTHER" id="PTHR11963:SF23">
    <property type="entry name" value="CYTOSOL AMINOPEPTIDASE"/>
    <property type="match status" value="1"/>
</dbReference>
<evidence type="ECO:0000256" key="7">
    <source>
        <dbReference type="ARBA" id="ARBA00049972"/>
    </source>
</evidence>
<feature type="binding site" evidence="8">
    <location>
        <position position="266"/>
    </location>
    <ligand>
        <name>Mn(2+)</name>
        <dbReference type="ChEBI" id="CHEBI:29035"/>
        <label>2</label>
    </ligand>
</feature>
<feature type="binding site" evidence="8">
    <location>
        <position position="271"/>
    </location>
    <ligand>
        <name>Mn(2+)</name>
        <dbReference type="ChEBI" id="CHEBI:29035"/>
        <label>2</label>
    </ligand>
</feature>
<feature type="binding site" evidence="8">
    <location>
        <position position="348"/>
    </location>
    <ligand>
        <name>Mn(2+)</name>
        <dbReference type="ChEBI" id="CHEBI:29035"/>
        <label>1</label>
    </ligand>
</feature>
<dbReference type="Pfam" id="PF00883">
    <property type="entry name" value="Peptidase_M17"/>
    <property type="match status" value="1"/>
</dbReference>
<dbReference type="EC" id="3.4.11.10" evidence="8"/>
<comment type="cofactor">
    <cofactor evidence="8">
        <name>Mn(2+)</name>
        <dbReference type="ChEBI" id="CHEBI:29035"/>
    </cofactor>
    <text evidence="8">Binds 2 manganese ions per subunit.</text>
</comment>
<comment type="subcellular location">
    <subcellularLocation>
        <location evidence="8">Cytoplasm</location>
    </subcellularLocation>
</comment>
<dbReference type="Gene3D" id="3.40.630.10">
    <property type="entry name" value="Zn peptidases"/>
    <property type="match status" value="1"/>
</dbReference>
<keyword evidence="11" id="KW-1185">Reference proteome</keyword>
<evidence type="ECO:0000256" key="2">
    <source>
        <dbReference type="ARBA" id="ARBA00000967"/>
    </source>
</evidence>
<comment type="similarity">
    <text evidence="3 8">Belongs to the peptidase M17 family.</text>
</comment>
<evidence type="ECO:0000256" key="6">
    <source>
        <dbReference type="ARBA" id="ARBA00022801"/>
    </source>
</evidence>
<dbReference type="InterPro" id="IPR043472">
    <property type="entry name" value="Macro_dom-like"/>
</dbReference>
<dbReference type="HAMAP" id="MF_00181">
    <property type="entry name" value="Cytosol_peptidase_M17"/>
    <property type="match status" value="1"/>
</dbReference>
<dbReference type="NCBIfam" id="NF002083">
    <property type="entry name" value="PRK00913.3-5"/>
    <property type="match status" value="1"/>
</dbReference>
<organism evidence="10 11">
    <name type="scientific">Sporomusa ovata</name>
    <dbReference type="NCBI Taxonomy" id="2378"/>
    <lineage>
        <taxon>Bacteria</taxon>
        <taxon>Bacillati</taxon>
        <taxon>Bacillota</taxon>
        <taxon>Negativicutes</taxon>
        <taxon>Selenomonadales</taxon>
        <taxon>Sporomusaceae</taxon>
        <taxon>Sporomusa</taxon>
    </lineage>
</organism>
<feature type="binding site" evidence="8">
    <location>
        <position position="271"/>
    </location>
    <ligand>
        <name>Mn(2+)</name>
        <dbReference type="ChEBI" id="CHEBI:29035"/>
        <label>1</label>
    </ligand>
</feature>
<dbReference type="PANTHER" id="PTHR11963">
    <property type="entry name" value="LEUCINE AMINOPEPTIDASE-RELATED"/>
    <property type="match status" value="1"/>
</dbReference>
<keyword evidence="8" id="KW-0479">Metal-binding</keyword>
<name>A0A0U1L6A2_9FIRM</name>
<dbReference type="Gene3D" id="3.40.220.10">
    <property type="entry name" value="Leucine Aminopeptidase, subunit E, domain 1"/>
    <property type="match status" value="1"/>
</dbReference>
<dbReference type="GO" id="GO:0005737">
    <property type="term" value="C:cytoplasm"/>
    <property type="evidence" value="ECO:0007669"/>
    <property type="project" value="UniProtKB-SubCell"/>
</dbReference>
<keyword evidence="8" id="KW-0963">Cytoplasm</keyword>
<proteinExistence type="inferred from homology"/>
<feature type="binding site" evidence="8">
    <location>
        <position position="289"/>
    </location>
    <ligand>
        <name>Mn(2+)</name>
        <dbReference type="ChEBI" id="CHEBI:29035"/>
        <label>2</label>
    </ligand>
</feature>
<dbReference type="InterPro" id="IPR023042">
    <property type="entry name" value="Peptidase_M17_leu_NH2_pept"/>
</dbReference>
<comment type="catalytic activity">
    <reaction evidence="1 8">
        <text>Release of an N-terminal amino acid, Xaa-|-Yaa-, in which Xaa is preferably Leu, but may be other amino acids including Pro although not Arg or Lys, and Yaa may be Pro. Amino acid amides and methyl esters are also readily hydrolyzed, but rates on arylamides are exceedingly low.</text>
        <dbReference type="EC" id="3.4.11.1"/>
    </reaction>
</comment>
<keyword evidence="5 8" id="KW-0645">Protease</keyword>
<dbReference type="NCBIfam" id="NF002074">
    <property type="entry name" value="PRK00913.1-4"/>
    <property type="match status" value="1"/>
</dbReference>
<evidence type="ECO:0000256" key="4">
    <source>
        <dbReference type="ARBA" id="ARBA00022438"/>
    </source>
</evidence>
<evidence type="ECO:0000313" key="11">
    <source>
        <dbReference type="Proteomes" id="UP000049855"/>
    </source>
</evidence>
<feature type="active site" evidence="8">
    <location>
        <position position="352"/>
    </location>
</feature>
<dbReference type="Proteomes" id="UP000049855">
    <property type="component" value="Unassembled WGS sequence"/>
</dbReference>
<dbReference type="SUPFAM" id="SSF52949">
    <property type="entry name" value="Macro domain-like"/>
    <property type="match status" value="1"/>
</dbReference>
<dbReference type="PRINTS" id="PR00481">
    <property type="entry name" value="LAMNOPPTDASE"/>
</dbReference>
<dbReference type="GO" id="GO:0006508">
    <property type="term" value="P:proteolysis"/>
    <property type="evidence" value="ECO:0007669"/>
    <property type="project" value="UniProtKB-KW"/>
</dbReference>
<dbReference type="GO" id="GO:0070006">
    <property type="term" value="F:metalloaminopeptidase activity"/>
    <property type="evidence" value="ECO:0007669"/>
    <property type="project" value="InterPro"/>
</dbReference>
<dbReference type="PROSITE" id="PS00631">
    <property type="entry name" value="CYTOSOL_AP"/>
    <property type="match status" value="1"/>
</dbReference>
<evidence type="ECO:0000256" key="1">
    <source>
        <dbReference type="ARBA" id="ARBA00000135"/>
    </source>
</evidence>
<gene>
    <name evidence="8" type="primary">pepA</name>
    <name evidence="10" type="ORF">SpAn4DRAFT_1125</name>
</gene>
<keyword evidence="4 8" id="KW-0031">Aminopeptidase</keyword>
<dbReference type="AlphaFoldDB" id="A0A0U1L6A2"/>
<dbReference type="GO" id="GO:0030145">
    <property type="term" value="F:manganese ion binding"/>
    <property type="evidence" value="ECO:0007669"/>
    <property type="project" value="UniProtKB-UniRule"/>
</dbReference>
<evidence type="ECO:0000256" key="8">
    <source>
        <dbReference type="HAMAP-Rule" id="MF_00181"/>
    </source>
</evidence>
<dbReference type="EC" id="3.4.11.1" evidence="8"/>
<feature type="binding site" evidence="8">
    <location>
        <position position="350"/>
    </location>
    <ligand>
        <name>Mn(2+)</name>
        <dbReference type="ChEBI" id="CHEBI:29035"/>
        <label>1</label>
    </ligand>
</feature>
<protein>
    <recommendedName>
        <fullName evidence="8">Probable cytosol aminopeptidase</fullName>
        <ecNumber evidence="8">3.4.11.1</ecNumber>
    </recommendedName>
    <alternativeName>
        <fullName evidence="8">Leucine aminopeptidase</fullName>
        <shortName evidence="8">LAP</shortName>
        <ecNumber evidence="8">3.4.11.10</ecNumber>
    </alternativeName>
    <alternativeName>
        <fullName evidence="8">Leucyl aminopeptidase</fullName>
    </alternativeName>
</protein>
<accession>A0A0U1L6A2</accession>
<feature type="binding site" evidence="8">
    <location>
        <position position="350"/>
    </location>
    <ligand>
        <name>Mn(2+)</name>
        <dbReference type="ChEBI" id="CHEBI:29035"/>
        <label>2</label>
    </ligand>
</feature>
<dbReference type="Pfam" id="PF02789">
    <property type="entry name" value="Peptidase_M17_N"/>
    <property type="match status" value="1"/>
</dbReference>
<dbReference type="RefSeq" id="WP_021170651.1">
    <property type="nucleotide sequence ID" value="NZ_CTRP01000014.1"/>
</dbReference>
<feature type="domain" description="Cytosol aminopeptidase" evidence="9">
    <location>
        <begin position="346"/>
        <end position="353"/>
    </location>
</feature>
<evidence type="ECO:0000256" key="5">
    <source>
        <dbReference type="ARBA" id="ARBA00022670"/>
    </source>
</evidence>
<dbReference type="InterPro" id="IPR011356">
    <property type="entry name" value="Leucine_aapep/pepB"/>
</dbReference>
<comment type="catalytic activity">
    <reaction evidence="2 8">
        <text>Release of an N-terminal amino acid, preferentially leucine, but not glutamic or aspartic acids.</text>
        <dbReference type="EC" id="3.4.11.10"/>
    </reaction>
</comment>
<reference evidence="11" key="1">
    <citation type="submission" date="2015-03" db="EMBL/GenBank/DDBJ databases">
        <authorList>
            <person name="Nijsse Bart"/>
        </authorList>
    </citation>
    <scope>NUCLEOTIDE SEQUENCE [LARGE SCALE GENOMIC DNA]</scope>
</reference>
<keyword evidence="6 8" id="KW-0378">Hydrolase</keyword>
<dbReference type="SUPFAM" id="SSF53187">
    <property type="entry name" value="Zn-dependent exopeptidases"/>
    <property type="match status" value="1"/>
</dbReference>
<evidence type="ECO:0000313" key="10">
    <source>
        <dbReference type="EMBL" id="CQR74663.1"/>
    </source>
</evidence>
<evidence type="ECO:0000259" key="9">
    <source>
        <dbReference type="PROSITE" id="PS00631"/>
    </source>
</evidence>
<keyword evidence="8" id="KW-0464">Manganese</keyword>
<dbReference type="InterPro" id="IPR008283">
    <property type="entry name" value="Peptidase_M17_N"/>
</dbReference>